<accession>Q88HF2</accession>
<name>Q88HF2_PSEPK</name>
<dbReference type="AlphaFoldDB" id="Q88HF2"/>
<dbReference type="HOGENOM" id="CLU_2651725_0_0_6"/>
<dbReference type="EMBL" id="AE015451">
    <property type="protein sequence ID" value="AAN69010.1"/>
    <property type="molecule type" value="Genomic_DNA"/>
</dbReference>
<dbReference type="Proteomes" id="UP000000556">
    <property type="component" value="Chromosome"/>
</dbReference>
<evidence type="ECO:0000313" key="2">
    <source>
        <dbReference type="EMBL" id="AAN69010.1"/>
    </source>
</evidence>
<reference evidence="2 3" key="1">
    <citation type="journal article" date="2002" name="Environ. Microbiol.">
        <title>Complete genome sequence and comparative analysis of the metabolically versatile Pseudomonas putida KT2440.</title>
        <authorList>
            <person name="Nelson K.E."/>
            <person name="Weinel C."/>
            <person name="Paulsen I.T."/>
            <person name="Dodson R.J."/>
            <person name="Hilbert H."/>
            <person name="Martins dos Santos V.A."/>
            <person name="Fouts D.E."/>
            <person name="Gill S.R."/>
            <person name="Pop M."/>
            <person name="Holmes M."/>
            <person name="Brinkac L."/>
            <person name="Beanan M."/>
            <person name="DeBoy R.T."/>
            <person name="Daugherty S."/>
            <person name="Kolonay J."/>
            <person name="Madupu R."/>
            <person name="Nelson W."/>
            <person name="White O."/>
            <person name="Peterson J."/>
            <person name="Khouri H."/>
            <person name="Hance I."/>
            <person name="Chris Lee P."/>
            <person name="Holtzapple E."/>
            <person name="Scanlan D."/>
            <person name="Tran K."/>
            <person name="Moazzez A."/>
            <person name="Utterback T."/>
            <person name="Rizzo M."/>
            <person name="Lee K."/>
            <person name="Kosack D."/>
            <person name="Moestl D."/>
            <person name="Wedler H."/>
            <person name="Lauber J."/>
            <person name="Stjepandic D."/>
            <person name="Hoheisel J."/>
            <person name="Straetz M."/>
            <person name="Heim S."/>
            <person name="Kiewitz C."/>
            <person name="Eisen J.A."/>
            <person name="Timmis K.N."/>
            <person name="Dusterhoft A."/>
            <person name="Tummler B."/>
            <person name="Fraser C.M."/>
        </authorList>
    </citation>
    <scope>NUCLEOTIDE SEQUENCE [LARGE SCALE GENOMIC DNA]</scope>
    <source>
        <strain evidence="3">ATCC 47054 / DSM 6125 / CFBP 8728 / NCIMB 11950 / KT2440</strain>
    </source>
</reference>
<feature type="region of interest" description="Disordered" evidence="1">
    <location>
        <begin position="37"/>
        <end position="76"/>
    </location>
</feature>
<feature type="compositionally biased region" description="Polar residues" evidence="1">
    <location>
        <begin position="58"/>
        <end position="67"/>
    </location>
</feature>
<dbReference type="PaxDb" id="160488-PP_3407"/>
<dbReference type="KEGG" id="ppu:PP_3407"/>
<protein>
    <submittedName>
        <fullName evidence="2">Uncharacterized protein</fullName>
    </submittedName>
</protein>
<proteinExistence type="predicted"/>
<evidence type="ECO:0000313" key="3">
    <source>
        <dbReference type="Proteomes" id="UP000000556"/>
    </source>
</evidence>
<dbReference type="STRING" id="160488.PP_3407"/>
<sequence length="76" mass="8446">MIARFLHFCLLEEDFRPEPVVPAVRQPRTLYDIDAKPAPCSPYASRSGAPQGVKRETGASQALQQGRTMPVLPPQR</sequence>
<evidence type="ECO:0000256" key="1">
    <source>
        <dbReference type="SAM" id="MobiDB-lite"/>
    </source>
</evidence>
<dbReference type="BioCyc" id="PPUT160488:G1G01-3638-MONOMER"/>
<reference evidence="2 3" key="2">
    <citation type="journal article" date="2016" name="Environ. Microbiol.">
        <title>The revisited genome of Pseudomonas putida KT2440 enlightens its value as a robust metabolic chassis.</title>
        <authorList>
            <person name="Belda E."/>
            <person name="van Heck R.G."/>
            <person name="Lopez-Sanchez M.J."/>
            <person name="Cruveiller S."/>
            <person name="Barbe V."/>
            <person name="Fraser C."/>
            <person name="Klenk H.P."/>
            <person name="Petersen J."/>
            <person name="Morgat A."/>
            <person name="Nikel P.I."/>
            <person name="Vallenet D."/>
            <person name="Rouy Z."/>
            <person name="Sekowska A."/>
            <person name="Martins Dos Santos V.A."/>
            <person name="de Lorenzo V."/>
            <person name="Danchin A."/>
            <person name="Medigue C."/>
        </authorList>
    </citation>
    <scope>NUCLEOTIDE SEQUENCE [LARGE SCALE GENOMIC DNA]</scope>
    <source>
        <strain evidence="3">ATCC 47054 / DSM 6125 / CFBP 8728 / NCIMB 11950 / KT2440</strain>
    </source>
</reference>
<gene>
    <name evidence="2" type="ordered locus">PP_3407</name>
</gene>
<keyword evidence="3" id="KW-1185">Reference proteome</keyword>
<organism evidence="2 3">
    <name type="scientific">Pseudomonas putida (strain ATCC 47054 / DSM 6125 / CFBP 8728 / NCIMB 11950 / KT2440)</name>
    <dbReference type="NCBI Taxonomy" id="160488"/>
    <lineage>
        <taxon>Bacteria</taxon>
        <taxon>Pseudomonadati</taxon>
        <taxon>Pseudomonadota</taxon>
        <taxon>Gammaproteobacteria</taxon>
        <taxon>Pseudomonadales</taxon>
        <taxon>Pseudomonadaceae</taxon>
        <taxon>Pseudomonas</taxon>
    </lineage>
</organism>